<feature type="domain" description="Rhodanese" evidence="2">
    <location>
        <begin position="142"/>
        <end position="230"/>
    </location>
</feature>
<dbReference type="PROSITE" id="PS50206">
    <property type="entry name" value="RHODANESE_3"/>
    <property type="match status" value="1"/>
</dbReference>
<evidence type="ECO:0000256" key="1">
    <source>
        <dbReference type="ARBA" id="ARBA00023125"/>
    </source>
</evidence>
<protein>
    <submittedName>
        <fullName evidence="4">Unannotated protein</fullName>
    </submittedName>
</protein>
<reference evidence="4" key="1">
    <citation type="submission" date="2020-05" db="EMBL/GenBank/DDBJ databases">
        <authorList>
            <person name="Chiriac C."/>
            <person name="Salcher M."/>
            <person name="Ghai R."/>
            <person name="Kavagutti S V."/>
        </authorList>
    </citation>
    <scope>NUCLEOTIDE SEQUENCE</scope>
</reference>
<dbReference type="GO" id="GO:0003700">
    <property type="term" value="F:DNA-binding transcription factor activity"/>
    <property type="evidence" value="ECO:0007669"/>
    <property type="project" value="InterPro"/>
</dbReference>
<proteinExistence type="predicted"/>
<accession>A0A6J6H0L6</accession>
<dbReference type="CDD" id="cd00592">
    <property type="entry name" value="HTH_MerR-like"/>
    <property type="match status" value="1"/>
</dbReference>
<dbReference type="SUPFAM" id="SSF46955">
    <property type="entry name" value="Putative DNA-binding domain"/>
    <property type="match status" value="1"/>
</dbReference>
<dbReference type="InterPro" id="IPR000551">
    <property type="entry name" value="MerR-type_HTH_dom"/>
</dbReference>
<name>A0A6J6H0L6_9ZZZZ</name>
<dbReference type="InterPro" id="IPR047057">
    <property type="entry name" value="MerR_fam"/>
</dbReference>
<dbReference type="SMART" id="SM00422">
    <property type="entry name" value="HTH_MERR"/>
    <property type="match status" value="1"/>
</dbReference>
<dbReference type="Pfam" id="PF00376">
    <property type="entry name" value="MerR"/>
    <property type="match status" value="1"/>
</dbReference>
<dbReference type="PANTHER" id="PTHR30204">
    <property type="entry name" value="REDOX-CYCLING DRUG-SENSING TRANSCRIPTIONAL ACTIVATOR SOXR"/>
    <property type="match status" value="1"/>
</dbReference>
<dbReference type="AlphaFoldDB" id="A0A6J6H0L6"/>
<keyword evidence="1" id="KW-0238">DNA-binding</keyword>
<dbReference type="Gene3D" id="1.10.1660.10">
    <property type="match status" value="1"/>
</dbReference>
<dbReference type="PROSITE" id="PS50937">
    <property type="entry name" value="HTH_MERR_2"/>
    <property type="match status" value="1"/>
</dbReference>
<gene>
    <name evidence="4" type="ORF">UFOPK1874_00094</name>
</gene>
<dbReference type="InterPro" id="IPR001763">
    <property type="entry name" value="Rhodanese-like_dom"/>
</dbReference>
<evidence type="ECO:0000313" key="4">
    <source>
        <dbReference type="EMBL" id="CAB4605823.1"/>
    </source>
</evidence>
<evidence type="ECO:0000259" key="2">
    <source>
        <dbReference type="PROSITE" id="PS50206"/>
    </source>
</evidence>
<dbReference type="EMBL" id="CAEZUX010000003">
    <property type="protein sequence ID" value="CAB4605823.1"/>
    <property type="molecule type" value="Genomic_DNA"/>
</dbReference>
<dbReference type="InterPro" id="IPR009061">
    <property type="entry name" value="DNA-bd_dom_put_sf"/>
</dbReference>
<dbReference type="PANTHER" id="PTHR30204:SF89">
    <property type="entry name" value="HTH MERR-TYPE DOMAIN-CONTAINING PROTEIN"/>
    <property type="match status" value="1"/>
</dbReference>
<feature type="domain" description="HTH merR-type" evidence="3">
    <location>
        <begin position="22"/>
        <end position="80"/>
    </location>
</feature>
<organism evidence="4">
    <name type="scientific">freshwater metagenome</name>
    <dbReference type="NCBI Taxonomy" id="449393"/>
    <lineage>
        <taxon>unclassified sequences</taxon>
        <taxon>metagenomes</taxon>
        <taxon>ecological metagenomes</taxon>
    </lineage>
</organism>
<evidence type="ECO:0000259" key="3">
    <source>
        <dbReference type="PROSITE" id="PS50937"/>
    </source>
</evidence>
<sequence>MSDRDYLSIGEVLAQLLEEFPDVTISKIRFLESQGLIEPERTPSGYRKFTTSEVERLRFILREQRTNYLPLRIIKDKLDDDTSDISRDISRDIMMPSEYVATSGHPATRTSVPRPRDTLSNVQMIPTSLPEQDPIVPESSLREQRRHALDHIDKTESIPRDQLLQRFEIDSAFLKELESSGLINGHEVGDTTFFDASSIAIAKAAARFQELGIDTRHLRAWKSAADREVSLFEQRILPYLRQRNPAARDEALRMLAEFMELGGELRSALIQRDIIRLTEQR</sequence>
<dbReference type="GO" id="GO:0003677">
    <property type="term" value="F:DNA binding"/>
    <property type="evidence" value="ECO:0007669"/>
    <property type="project" value="UniProtKB-KW"/>
</dbReference>